<dbReference type="SUPFAM" id="SSF54197">
    <property type="entry name" value="HIT-like"/>
    <property type="match status" value="1"/>
</dbReference>
<feature type="short sequence motif" description="Histidine triad motif" evidence="2 3">
    <location>
        <begin position="108"/>
        <end position="112"/>
    </location>
</feature>
<evidence type="ECO:0000259" key="4">
    <source>
        <dbReference type="PROSITE" id="PS51084"/>
    </source>
</evidence>
<dbReference type="Gene3D" id="3.30.428.10">
    <property type="entry name" value="HIT-like"/>
    <property type="match status" value="1"/>
</dbReference>
<feature type="domain" description="HIT" evidence="4">
    <location>
        <begin position="4"/>
        <end position="126"/>
    </location>
</feature>
<sequence length="150" mass="17436">MNNDNIQFQPEEVETYELIETKYSIAFLDTHPKNRLHVLIVPKYHGKFLQNIPDQYLTDILPIAKRFATILTKMNKDKQGTKNIQNEEEFPFKFLQNNGVQAGQEIGHVHFHFIPVGPVKLGPHAGSTDKQVFVEELKEFQLYLKEELSK</sequence>
<dbReference type="InterPro" id="IPR001310">
    <property type="entry name" value="Histidine_triad_HIT"/>
</dbReference>
<accession>A0AAN7W222</accession>
<comment type="caution">
    <text evidence="5">The sequence shown here is derived from an EMBL/GenBank/DDBJ whole genome shotgun (WGS) entry which is preliminary data.</text>
</comment>
<evidence type="ECO:0000313" key="6">
    <source>
        <dbReference type="Proteomes" id="UP001306508"/>
    </source>
</evidence>
<dbReference type="EMBL" id="JAWIZZ010000047">
    <property type="protein sequence ID" value="KAK5779436.1"/>
    <property type="molecule type" value="Genomic_DNA"/>
</dbReference>
<evidence type="ECO:0000256" key="3">
    <source>
        <dbReference type="PROSITE-ProRule" id="PRU00464"/>
    </source>
</evidence>
<name>A0AAN7W222_9SACH</name>
<dbReference type="Proteomes" id="UP001306508">
    <property type="component" value="Unassembled WGS sequence"/>
</dbReference>
<dbReference type="InterPro" id="IPR036265">
    <property type="entry name" value="HIT-like_sf"/>
</dbReference>
<evidence type="ECO:0000256" key="1">
    <source>
        <dbReference type="PIRSR" id="PIRSR601310-1"/>
    </source>
</evidence>
<keyword evidence="6" id="KW-1185">Reference proteome</keyword>
<dbReference type="InterPro" id="IPR019808">
    <property type="entry name" value="Histidine_triad_CS"/>
</dbReference>
<dbReference type="InterPro" id="IPR011146">
    <property type="entry name" value="HIT-like"/>
</dbReference>
<dbReference type="PROSITE" id="PS00892">
    <property type="entry name" value="HIT_1"/>
    <property type="match status" value="1"/>
</dbReference>
<dbReference type="PANTHER" id="PTHR46648">
    <property type="entry name" value="HIT FAMILY PROTEIN 1"/>
    <property type="match status" value="1"/>
</dbReference>
<dbReference type="GO" id="GO:0009117">
    <property type="term" value="P:nucleotide metabolic process"/>
    <property type="evidence" value="ECO:0007669"/>
    <property type="project" value="TreeGrafter"/>
</dbReference>
<dbReference type="PROSITE" id="PS51084">
    <property type="entry name" value="HIT_2"/>
    <property type="match status" value="1"/>
</dbReference>
<organism evidence="5 6">
    <name type="scientific">Arxiozyma heterogenica</name>
    <dbReference type="NCBI Taxonomy" id="278026"/>
    <lineage>
        <taxon>Eukaryota</taxon>
        <taxon>Fungi</taxon>
        <taxon>Dikarya</taxon>
        <taxon>Ascomycota</taxon>
        <taxon>Saccharomycotina</taxon>
        <taxon>Saccharomycetes</taxon>
        <taxon>Saccharomycetales</taxon>
        <taxon>Saccharomycetaceae</taxon>
        <taxon>Arxiozyma</taxon>
    </lineage>
</organism>
<feature type="active site" description="Tele-AMP-histidine intermediate" evidence="1">
    <location>
        <position position="110"/>
    </location>
</feature>
<dbReference type="AlphaFoldDB" id="A0AAN7W222"/>
<dbReference type="PANTHER" id="PTHR46648:SF1">
    <property type="entry name" value="ADENOSINE 5'-MONOPHOSPHORAMIDASE HNT1"/>
    <property type="match status" value="1"/>
</dbReference>
<gene>
    <name evidence="5" type="ORF">RI543_003327</name>
</gene>
<evidence type="ECO:0000313" key="5">
    <source>
        <dbReference type="EMBL" id="KAK5779436.1"/>
    </source>
</evidence>
<proteinExistence type="predicted"/>
<dbReference type="GO" id="GO:0003824">
    <property type="term" value="F:catalytic activity"/>
    <property type="evidence" value="ECO:0007669"/>
    <property type="project" value="InterPro"/>
</dbReference>
<dbReference type="Pfam" id="PF01230">
    <property type="entry name" value="HIT"/>
    <property type="match status" value="1"/>
</dbReference>
<evidence type="ECO:0000256" key="2">
    <source>
        <dbReference type="PIRSR" id="PIRSR601310-3"/>
    </source>
</evidence>
<reference evidence="6" key="1">
    <citation type="submission" date="2023-07" db="EMBL/GenBank/DDBJ databases">
        <title>A draft genome of Kazachstania heterogenica Y-27499.</title>
        <authorList>
            <person name="Donic C."/>
            <person name="Kralova J.S."/>
            <person name="Fidel L."/>
            <person name="Ben-Dor S."/>
            <person name="Jung S."/>
        </authorList>
    </citation>
    <scope>NUCLEOTIDE SEQUENCE [LARGE SCALE GENOMIC DNA]</scope>
    <source>
        <strain evidence="6">Y27499</strain>
    </source>
</reference>
<protein>
    <recommendedName>
        <fullName evidence="4">HIT domain-containing protein</fullName>
    </recommendedName>
</protein>